<evidence type="ECO:0000313" key="1">
    <source>
        <dbReference type="EMBL" id="ABG17647.1"/>
    </source>
</evidence>
<evidence type="ECO:0000313" key="2">
    <source>
        <dbReference type="Proteomes" id="UP000008936"/>
    </source>
</evidence>
<dbReference type="HOGENOM" id="CLU_2995789_0_0_6"/>
<proteinExistence type="predicted"/>
<gene>
    <name evidence="1" type="ordered locus">YPN_1317</name>
</gene>
<protein>
    <submittedName>
        <fullName evidence="1">Uncharacterized protein</fullName>
    </submittedName>
</protein>
<accession>A0A0H2YGZ2</accession>
<dbReference type="AlphaFoldDB" id="A0A0H2YGZ2"/>
<dbReference type="EMBL" id="CP000305">
    <property type="protein sequence ID" value="ABG17647.1"/>
    <property type="molecule type" value="Genomic_DNA"/>
</dbReference>
<organism evidence="1 2">
    <name type="scientific">Yersinia pestis bv. Antiqua (strain Nepal516)</name>
    <dbReference type="NCBI Taxonomy" id="377628"/>
    <lineage>
        <taxon>Bacteria</taxon>
        <taxon>Pseudomonadati</taxon>
        <taxon>Pseudomonadota</taxon>
        <taxon>Gammaproteobacteria</taxon>
        <taxon>Enterobacterales</taxon>
        <taxon>Yersiniaceae</taxon>
        <taxon>Yersinia</taxon>
    </lineage>
</organism>
<dbReference type="KEGG" id="ypn:YPN_1317"/>
<name>A0A0H2YGZ2_YERPN</name>
<reference evidence="1 2" key="1">
    <citation type="journal article" date="2006" name="J. Bacteriol.">
        <title>Complete genome sequence of Yersinia pestis strains Antiqua and Nepal516: evidence of gene reduction in an emerging pathogen.</title>
        <authorList>
            <person name="Chain P.S."/>
            <person name="Hu P."/>
            <person name="Malfatti S.A."/>
            <person name="Radnedge L."/>
            <person name="Larimer F."/>
            <person name="Vergez L.M."/>
            <person name="Worsham P."/>
            <person name="Chu M.C."/>
            <person name="Andersen G.L."/>
        </authorList>
    </citation>
    <scope>NUCLEOTIDE SEQUENCE [LARGE SCALE GENOMIC DNA]</scope>
    <source>
        <strain evidence="1 2">Nepal516</strain>
    </source>
</reference>
<dbReference type="Proteomes" id="UP000008936">
    <property type="component" value="Chromosome"/>
</dbReference>
<sequence length="57" mass="6483">MTVCGVPLTLDVHWPVKVGDFIADNLEIDGSIDLVNQMMLRRQLFKGDHFELILLQS</sequence>